<dbReference type="Proteomes" id="UP001500736">
    <property type="component" value="Unassembled WGS sequence"/>
</dbReference>
<name>A0ABN1JLG7_9FLAO</name>
<keyword evidence="1" id="KW-0175">Coiled coil</keyword>
<keyword evidence="4" id="KW-1185">Reference proteome</keyword>
<evidence type="ECO:0000313" key="3">
    <source>
        <dbReference type="EMBL" id="GAA0742328.1"/>
    </source>
</evidence>
<gene>
    <name evidence="3" type="ORF">GCM10009431_14220</name>
</gene>
<keyword evidence="2" id="KW-0812">Transmembrane</keyword>
<protein>
    <submittedName>
        <fullName evidence="3">Uncharacterized protein</fullName>
    </submittedName>
</protein>
<feature type="coiled-coil region" evidence="1">
    <location>
        <begin position="77"/>
        <end position="104"/>
    </location>
</feature>
<sequence length="244" mass="27304">MKLVLFSLGLSLIITTIGIFFDEDKKSNDTTPDEEGKKSKFIFNKSSLTTKNILLFAVNVAALVVSYIMIQTEANENDDLKKNISQSKSLLNEANEKLNNQQAQIFSGFEKLKKQLDRQGSKTNAISNSISELTENIEAYSSSSKNLMSSLNRSLTIKDVGTKAKLIPEFSIPVGEKSALTIDGKNQIAVYSETSRYSYFILNGKRQKLYPAQEIPFTDENGIEQILVYHGVINEKHNFTIKSK</sequence>
<dbReference type="EMBL" id="BAAAGF010000002">
    <property type="protein sequence ID" value="GAA0742328.1"/>
    <property type="molecule type" value="Genomic_DNA"/>
</dbReference>
<evidence type="ECO:0000313" key="4">
    <source>
        <dbReference type="Proteomes" id="UP001500736"/>
    </source>
</evidence>
<proteinExistence type="predicted"/>
<dbReference type="RefSeq" id="WP_262732600.1">
    <property type="nucleotide sequence ID" value="NZ_BAAAGF010000002.1"/>
</dbReference>
<comment type="caution">
    <text evidence="3">The sequence shown here is derived from an EMBL/GenBank/DDBJ whole genome shotgun (WGS) entry which is preliminary data.</text>
</comment>
<organism evidence="3 4">
    <name type="scientific">Gaetbulibacter jejuensis</name>
    <dbReference type="NCBI Taxonomy" id="584607"/>
    <lineage>
        <taxon>Bacteria</taxon>
        <taxon>Pseudomonadati</taxon>
        <taxon>Bacteroidota</taxon>
        <taxon>Flavobacteriia</taxon>
        <taxon>Flavobacteriales</taxon>
        <taxon>Flavobacteriaceae</taxon>
        <taxon>Gaetbulibacter</taxon>
    </lineage>
</organism>
<reference evidence="3 4" key="1">
    <citation type="journal article" date="2019" name="Int. J. Syst. Evol. Microbiol.">
        <title>The Global Catalogue of Microorganisms (GCM) 10K type strain sequencing project: providing services to taxonomists for standard genome sequencing and annotation.</title>
        <authorList>
            <consortium name="The Broad Institute Genomics Platform"/>
            <consortium name="The Broad Institute Genome Sequencing Center for Infectious Disease"/>
            <person name="Wu L."/>
            <person name="Ma J."/>
        </authorList>
    </citation>
    <scope>NUCLEOTIDE SEQUENCE [LARGE SCALE GENOMIC DNA]</scope>
    <source>
        <strain evidence="3 4">JCM 15976</strain>
    </source>
</reference>
<keyword evidence="2" id="KW-0472">Membrane</keyword>
<evidence type="ECO:0000256" key="1">
    <source>
        <dbReference type="SAM" id="Coils"/>
    </source>
</evidence>
<accession>A0ABN1JLG7</accession>
<feature type="transmembrane region" description="Helical" evidence="2">
    <location>
        <begin position="53"/>
        <end position="70"/>
    </location>
</feature>
<keyword evidence="2" id="KW-1133">Transmembrane helix</keyword>
<evidence type="ECO:0000256" key="2">
    <source>
        <dbReference type="SAM" id="Phobius"/>
    </source>
</evidence>